<dbReference type="EMBL" id="JQBK01000165">
    <property type="protein sequence ID" value="KRN77896.1"/>
    <property type="molecule type" value="Genomic_DNA"/>
</dbReference>
<protein>
    <submittedName>
        <fullName evidence="2">Uncharacterized protein</fullName>
    </submittedName>
</protein>
<keyword evidence="1" id="KW-0812">Transmembrane</keyword>
<name>A0A0R2JL08_9LACO</name>
<evidence type="ECO:0000313" key="3">
    <source>
        <dbReference type="Proteomes" id="UP000051491"/>
    </source>
</evidence>
<feature type="transmembrane region" description="Helical" evidence="1">
    <location>
        <begin position="30"/>
        <end position="51"/>
    </location>
</feature>
<dbReference type="AlphaFoldDB" id="A0A0R2JL08"/>
<keyword evidence="1" id="KW-1133">Transmembrane helix</keyword>
<sequence>MQTRAELKQEAKNLLKGHWGKAIGLNILQILPLLLGLFVVVGIVAAIFVTISQSPNGSFVNDFARETGSNGDRTDFFSNIFSSLIQTLLTVGVNYTLLDWLRTKKSDFSVVRGIFSVFTKRGFVDRPNIV</sequence>
<comment type="caution">
    <text evidence="2">The sequence shown here is derived from an EMBL/GenBank/DDBJ whole genome shotgun (WGS) entry which is preliminary data.</text>
</comment>
<dbReference type="Proteomes" id="UP000051491">
    <property type="component" value="Unassembled WGS sequence"/>
</dbReference>
<feature type="transmembrane region" description="Helical" evidence="1">
    <location>
        <begin position="76"/>
        <end position="98"/>
    </location>
</feature>
<dbReference type="PATRIC" id="fig|89059.3.peg.660"/>
<dbReference type="RefSeq" id="WP_235713571.1">
    <property type="nucleotide sequence ID" value="NZ_JQBK01000165.1"/>
</dbReference>
<evidence type="ECO:0000313" key="2">
    <source>
        <dbReference type="EMBL" id="KRN77896.1"/>
    </source>
</evidence>
<reference evidence="2 3" key="1">
    <citation type="journal article" date="2015" name="Genome Announc.">
        <title>Expanding the biotechnology potential of lactobacilli through comparative genomics of 213 strains and associated genera.</title>
        <authorList>
            <person name="Sun Z."/>
            <person name="Harris H.M."/>
            <person name="McCann A."/>
            <person name="Guo C."/>
            <person name="Argimon S."/>
            <person name="Zhang W."/>
            <person name="Yang X."/>
            <person name="Jeffery I.B."/>
            <person name="Cooney J.C."/>
            <person name="Kagawa T.F."/>
            <person name="Liu W."/>
            <person name="Song Y."/>
            <person name="Salvetti E."/>
            <person name="Wrobel A."/>
            <person name="Rasinkangas P."/>
            <person name="Parkhill J."/>
            <person name="Rea M.C."/>
            <person name="O'Sullivan O."/>
            <person name="Ritari J."/>
            <person name="Douillard F.P."/>
            <person name="Paul Ross R."/>
            <person name="Yang R."/>
            <person name="Briner A.E."/>
            <person name="Felis G.E."/>
            <person name="de Vos W.M."/>
            <person name="Barrangou R."/>
            <person name="Klaenhammer T.R."/>
            <person name="Caufield P.W."/>
            <person name="Cui Y."/>
            <person name="Zhang H."/>
            <person name="O'Toole P.W."/>
        </authorList>
    </citation>
    <scope>NUCLEOTIDE SEQUENCE [LARGE SCALE GENOMIC DNA]</scope>
    <source>
        <strain evidence="2 3">DSM 15353</strain>
    </source>
</reference>
<organism evidence="2 3">
    <name type="scientific">Ligilactobacillus acidipiscis</name>
    <dbReference type="NCBI Taxonomy" id="89059"/>
    <lineage>
        <taxon>Bacteria</taxon>
        <taxon>Bacillati</taxon>
        <taxon>Bacillota</taxon>
        <taxon>Bacilli</taxon>
        <taxon>Lactobacillales</taxon>
        <taxon>Lactobacillaceae</taxon>
        <taxon>Ligilactobacillus</taxon>
    </lineage>
</organism>
<evidence type="ECO:0000256" key="1">
    <source>
        <dbReference type="SAM" id="Phobius"/>
    </source>
</evidence>
<proteinExistence type="predicted"/>
<keyword evidence="1" id="KW-0472">Membrane</keyword>
<accession>A0A0R2JL08</accession>
<gene>
    <name evidence="2" type="ORF">IV43_GL000638</name>
</gene>